<protein>
    <submittedName>
        <fullName evidence="2">Uncharacterized protein</fullName>
    </submittedName>
</protein>
<sequence length="57" mass="6526">MTFDRPDADPSGEDKEHRTPLDNADVNGKLVELLKLWVLFLRMSPSQTRGTVLRDMI</sequence>
<dbReference type="RefSeq" id="WP_335913094.1">
    <property type="nucleotide sequence ID" value="NZ_JBAMYB010000007.1"/>
</dbReference>
<evidence type="ECO:0000313" key="2">
    <source>
        <dbReference type="EMBL" id="MEI1249139.1"/>
    </source>
</evidence>
<feature type="region of interest" description="Disordered" evidence="1">
    <location>
        <begin position="1"/>
        <end position="23"/>
    </location>
</feature>
<organism evidence="2 3">
    <name type="scientific">Rhizobium aouanii</name>
    <dbReference type="NCBI Taxonomy" id="3118145"/>
    <lineage>
        <taxon>Bacteria</taxon>
        <taxon>Pseudomonadati</taxon>
        <taxon>Pseudomonadota</taxon>
        <taxon>Alphaproteobacteria</taxon>
        <taxon>Hyphomicrobiales</taxon>
        <taxon>Rhizobiaceae</taxon>
        <taxon>Rhizobium/Agrobacterium group</taxon>
        <taxon>Rhizobium</taxon>
    </lineage>
</organism>
<name>A0ABU8CKE6_9HYPH</name>
<proteinExistence type="predicted"/>
<comment type="caution">
    <text evidence="2">The sequence shown here is derived from an EMBL/GenBank/DDBJ whole genome shotgun (WGS) entry which is preliminary data.</text>
</comment>
<feature type="compositionally biased region" description="Basic and acidic residues" evidence="1">
    <location>
        <begin position="1"/>
        <end position="20"/>
    </location>
</feature>
<accession>A0ABU8CKE6</accession>
<dbReference type="Proteomes" id="UP001531129">
    <property type="component" value="Unassembled WGS sequence"/>
</dbReference>
<gene>
    <name evidence="2" type="ORF">V8Q02_14215</name>
</gene>
<dbReference type="EMBL" id="JBAMYC010000007">
    <property type="protein sequence ID" value="MEI1249139.1"/>
    <property type="molecule type" value="Genomic_DNA"/>
</dbReference>
<reference evidence="2 3" key="1">
    <citation type="submission" date="2024-01" db="EMBL/GenBank/DDBJ databases">
        <title>Draft genome sequences of three bacterial strains isolated from Acacia saligna represent a potential new species within the genus Rhizobium.</title>
        <authorList>
            <person name="Tambong J.T."/>
            <person name="Mnasri B."/>
        </authorList>
    </citation>
    <scope>NUCLEOTIDE SEQUENCE [LARGE SCALE GENOMIC DNA]</scope>
    <source>
        <strain evidence="2 3">1AS12I</strain>
    </source>
</reference>
<keyword evidence="3" id="KW-1185">Reference proteome</keyword>
<evidence type="ECO:0000256" key="1">
    <source>
        <dbReference type="SAM" id="MobiDB-lite"/>
    </source>
</evidence>
<evidence type="ECO:0000313" key="3">
    <source>
        <dbReference type="Proteomes" id="UP001531129"/>
    </source>
</evidence>